<accession>A0A1H5RM12</accession>
<dbReference type="Proteomes" id="UP000236721">
    <property type="component" value="Unassembled WGS sequence"/>
</dbReference>
<evidence type="ECO:0000313" key="2">
    <source>
        <dbReference type="EMBL" id="SEF39385.1"/>
    </source>
</evidence>
<dbReference type="Pfam" id="PF08808">
    <property type="entry name" value="RES"/>
    <property type="match status" value="1"/>
</dbReference>
<name>A0A1H5RM12_9VIBR</name>
<dbReference type="AlphaFoldDB" id="A0A1H5RM12"/>
<evidence type="ECO:0000313" key="3">
    <source>
        <dbReference type="Proteomes" id="UP000236721"/>
    </source>
</evidence>
<organism evidence="2 3">
    <name type="scientific">Vibrio hangzhouensis</name>
    <dbReference type="NCBI Taxonomy" id="462991"/>
    <lineage>
        <taxon>Bacteria</taxon>
        <taxon>Pseudomonadati</taxon>
        <taxon>Pseudomonadota</taxon>
        <taxon>Gammaproteobacteria</taxon>
        <taxon>Vibrionales</taxon>
        <taxon>Vibrionaceae</taxon>
        <taxon>Vibrio</taxon>
    </lineage>
</organism>
<proteinExistence type="predicted"/>
<protein>
    <submittedName>
        <fullName evidence="2">RES domain-containing protein</fullName>
    </submittedName>
</protein>
<sequence length="179" mass="20561">MKQVLDHPSFHHLLSQPLISFTGVCFRMHNPVWAWSPLSMEGARRVGGRFNPKGCDALYLSLKPETSIAEVAGGASSKLLDPMLLCSYQADLDGILDLRLCYQQFQTPWRIELLNKKIPPGWQLYRLIEKRKDIKGILVPSYQMTGEYNLILFHWHKSQLKLHDPDGRLRSVYGDRLSV</sequence>
<evidence type="ECO:0000259" key="1">
    <source>
        <dbReference type="SMART" id="SM00953"/>
    </source>
</evidence>
<dbReference type="OrthoDB" id="648213at2"/>
<dbReference type="EMBL" id="FNVG01000001">
    <property type="protein sequence ID" value="SEF39385.1"/>
    <property type="molecule type" value="Genomic_DNA"/>
</dbReference>
<dbReference type="InterPro" id="IPR014914">
    <property type="entry name" value="RES_dom"/>
</dbReference>
<dbReference type="RefSeq" id="WP_103878286.1">
    <property type="nucleotide sequence ID" value="NZ_FNVG01000001.1"/>
</dbReference>
<feature type="domain" description="RES" evidence="1">
    <location>
        <begin position="37"/>
        <end position="166"/>
    </location>
</feature>
<keyword evidence="3" id="KW-1185">Reference proteome</keyword>
<reference evidence="3" key="1">
    <citation type="submission" date="2016-10" db="EMBL/GenBank/DDBJ databases">
        <authorList>
            <person name="Varghese N."/>
            <person name="Submissions S."/>
        </authorList>
    </citation>
    <scope>NUCLEOTIDE SEQUENCE [LARGE SCALE GENOMIC DNA]</scope>
    <source>
        <strain evidence="3">CGMCC 1.7062</strain>
    </source>
</reference>
<gene>
    <name evidence="2" type="ORF">SAMN04488244_10115</name>
</gene>
<dbReference type="SMART" id="SM00953">
    <property type="entry name" value="RES"/>
    <property type="match status" value="1"/>
</dbReference>